<organism evidence="3">
    <name type="scientific">Salpingoeca rosetta (strain ATCC 50818 / BSB-021)</name>
    <dbReference type="NCBI Taxonomy" id="946362"/>
    <lineage>
        <taxon>Eukaryota</taxon>
        <taxon>Choanoflagellata</taxon>
        <taxon>Craspedida</taxon>
        <taxon>Salpingoecidae</taxon>
        <taxon>Salpingoeca</taxon>
    </lineage>
</organism>
<dbReference type="InterPro" id="IPR005835">
    <property type="entry name" value="NTP_transferase_dom"/>
</dbReference>
<evidence type="ECO:0000313" key="2">
    <source>
        <dbReference type="EMBL" id="EGD77206.1"/>
    </source>
</evidence>
<feature type="domain" description="Nucleotidyl transferase" evidence="1">
    <location>
        <begin position="3"/>
        <end position="258"/>
    </location>
</feature>
<protein>
    <recommendedName>
        <fullName evidence="1">Nucleotidyl transferase domain-containing protein</fullName>
    </recommendedName>
</protein>
<evidence type="ECO:0000313" key="3">
    <source>
        <dbReference type="Proteomes" id="UP000007799"/>
    </source>
</evidence>
<dbReference type="Proteomes" id="UP000007799">
    <property type="component" value="Unassembled WGS sequence"/>
</dbReference>
<dbReference type="EMBL" id="GL832977">
    <property type="protein sequence ID" value="EGD77206.1"/>
    <property type="molecule type" value="Genomic_DNA"/>
</dbReference>
<dbReference type="Gene3D" id="3.90.550.10">
    <property type="entry name" value="Spore Coat Polysaccharide Biosynthesis Protein SpsA, Chain A"/>
    <property type="match status" value="1"/>
</dbReference>
<evidence type="ECO:0000259" key="1">
    <source>
        <dbReference type="Pfam" id="PF00483"/>
    </source>
</evidence>
<dbReference type="PANTHER" id="PTHR42883">
    <property type="entry name" value="GLUCOSE-1-PHOSPHATE THYMIDYLTRANSFERASE"/>
    <property type="match status" value="1"/>
</dbReference>
<dbReference type="PANTHER" id="PTHR42883:SF2">
    <property type="entry name" value="THYMIDYLYLTRANSFERASE"/>
    <property type="match status" value="1"/>
</dbReference>
<dbReference type="AlphaFoldDB" id="F2UJA7"/>
<reference evidence="2" key="1">
    <citation type="submission" date="2009-08" db="EMBL/GenBank/DDBJ databases">
        <title>Annotation of Salpingoeca rosetta.</title>
        <authorList>
            <consortium name="The Broad Institute Genome Sequencing Platform"/>
            <person name="Russ C."/>
            <person name="Cuomo C."/>
            <person name="Burger G."/>
            <person name="Gray M.W."/>
            <person name="Holland P.W.H."/>
            <person name="King N."/>
            <person name="Lang F.B.F."/>
            <person name="Roger A.J."/>
            <person name="Ruiz-Trillo I."/>
            <person name="Young S.K."/>
            <person name="Zeng Q."/>
            <person name="Gargeya S."/>
            <person name="Alvarado L."/>
            <person name="Berlin A."/>
            <person name="Chapman S.B."/>
            <person name="Chen Z."/>
            <person name="Freedman E."/>
            <person name="Gellesch M."/>
            <person name="Goldberg J."/>
            <person name="Griggs A."/>
            <person name="Gujja S."/>
            <person name="Heilman E."/>
            <person name="Heiman D."/>
            <person name="Howarth C."/>
            <person name="Mehta T."/>
            <person name="Neiman D."/>
            <person name="Pearson M."/>
            <person name="Roberts A."/>
            <person name="Saif S."/>
            <person name="Shea T."/>
            <person name="Shenoy N."/>
            <person name="Sisk P."/>
            <person name="Stolte C."/>
            <person name="Sykes S."/>
            <person name="White J."/>
            <person name="Yandava C."/>
            <person name="Haas B."/>
            <person name="Nusbaum C."/>
            <person name="Birren B."/>
        </authorList>
    </citation>
    <scope>NUCLEOTIDE SEQUENCE [LARGE SCALE GENOMIC DNA]</scope>
    <source>
        <strain evidence="2">ATCC 50818</strain>
    </source>
</reference>
<sequence>MRALILAAGYGTRLQRDIDQSPTYHHLSGVPKPLLPIGNVPLISRWVKELQRHRDRISEILVVTNATNHHLFEDWARQFDNITLICDGSTTNETRSGAVAAIQLGASRFQCADDLIVVGGDTLFKQDFHLADKLHEFDSHPDASLLLSYNVDDATTKKCGILEVNTKRQVTAFLEKPGPEATHSRLGCPCFYILRRTALPHLETFLDEHMGKTPLATYDAPGNFIRYLIAKHACYASQISGRYDVGGLATYVQCNRDFAQPQQQQQGTTITTVALAALFAAFLRGATAPSP</sequence>
<dbReference type="GeneID" id="16071107"/>
<dbReference type="SUPFAM" id="SSF53448">
    <property type="entry name" value="Nucleotide-diphospho-sugar transferases"/>
    <property type="match status" value="1"/>
</dbReference>
<accession>F2UJA7</accession>
<proteinExistence type="predicted"/>
<dbReference type="Pfam" id="PF00483">
    <property type="entry name" value="NTP_transferase"/>
    <property type="match status" value="1"/>
</dbReference>
<dbReference type="eggNOG" id="ENOG502QVHZ">
    <property type="taxonomic scope" value="Eukaryota"/>
</dbReference>
<dbReference type="InParanoid" id="F2UJA7"/>
<gene>
    <name evidence="2" type="ORF">PTSG_08298</name>
</gene>
<keyword evidence="3" id="KW-1185">Reference proteome</keyword>
<dbReference type="RefSeq" id="XP_004990550.1">
    <property type="nucleotide sequence ID" value="XM_004990493.1"/>
</dbReference>
<dbReference type="STRING" id="946362.F2UJA7"/>
<name>F2UJA7_SALR5</name>
<dbReference type="InterPro" id="IPR029044">
    <property type="entry name" value="Nucleotide-diphossugar_trans"/>
</dbReference>
<dbReference type="KEGG" id="sre:PTSG_08298"/>
<dbReference type="OrthoDB" id="6339427at2759"/>
<dbReference type="OMA" id="TFEGAWF"/>